<keyword evidence="2" id="KW-1185">Reference proteome</keyword>
<sequence>MTAINTGKINCSPEGQRLVATTDALRTGLFQPIEGLDPDIARQPRITREVSSLFSRLFGQHQGR</sequence>
<proteinExistence type="predicted"/>
<evidence type="ECO:0000313" key="1">
    <source>
        <dbReference type="EMBL" id="GEC11361.1"/>
    </source>
</evidence>
<protein>
    <submittedName>
        <fullName evidence="1">Uncharacterized protein</fullName>
    </submittedName>
</protein>
<comment type="caution">
    <text evidence="1">The sequence shown here is derived from an EMBL/GenBank/DDBJ whole genome shotgun (WGS) entry which is preliminary data.</text>
</comment>
<gene>
    <name evidence="1" type="ORF">ANI01nite_05640</name>
</gene>
<evidence type="ECO:0000313" key="2">
    <source>
        <dbReference type="Proteomes" id="UP000316242"/>
    </source>
</evidence>
<reference evidence="1 2" key="1">
    <citation type="submission" date="2019-06" db="EMBL/GenBank/DDBJ databases">
        <title>Whole genome shotgun sequence of Glutamicibacter nicotianae NBRC 14234.</title>
        <authorList>
            <person name="Hosoyama A."/>
            <person name="Uohara A."/>
            <person name="Ohji S."/>
            <person name="Ichikawa N."/>
        </authorList>
    </citation>
    <scope>NUCLEOTIDE SEQUENCE [LARGE SCALE GENOMIC DNA]</scope>
    <source>
        <strain evidence="1 2">NBRC 14234</strain>
    </source>
</reference>
<organism evidence="1 2">
    <name type="scientific">Glutamicibacter nicotianae</name>
    <name type="common">Arthrobacter nicotianae</name>
    <dbReference type="NCBI Taxonomy" id="37929"/>
    <lineage>
        <taxon>Bacteria</taxon>
        <taxon>Bacillati</taxon>
        <taxon>Actinomycetota</taxon>
        <taxon>Actinomycetes</taxon>
        <taxon>Micrococcales</taxon>
        <taxon>Micrococcaceae</taxon>
        <taxon>Glutamicibacter</taxon>
    </lineage>
</organism>
<name>A0ABQ0RHQ8_GLUNI</name>
<dbReference type="Proteomes" id="UP000316242">
    <property type="component" value="Unassembled WGS sequence"/>
</dbReference>
<dbReference type="RefSeq" id="WP_141355860.1">
    <property type="nucleotide sequence ID" value="NZ_BAAAWM010000001.1"/>
</dbReference>
<accession>A0ABQ0RHQ8</accession>
<dbReference type="EMBL" id="BJNE01000002">
    <property type="protein sequence ID" value="GEC11361.1"/>
    <property type="molecule type" value="Genomic_DNA"/>
</dbReference>